<reference evidence="9 10" key="1">
    <citation type="submission" date="2016-12" db="EMBL/GenBank/DDBJ databases">
        <authorList>
            <person name="Song W.-J."/>
            <person name="Kurnit D.M."/>
        </authorList>
    </citation>
    <scope>NUCLEOTIDE SEQUENCE [LARGE SCALE GENOMIC DNA]</scope>
    <source>
        <strain evidence="9 10">CGB1038-1_S1</strain>
    </source>
</reference>
<sequence length="342" mass="38848">MVKSYFTFNKIQENPFRIMNLMVLIFLVLWIGYINHNFLISSFSSLGIFTFFYYQNIPMKQLLKRLFLIGCGLLLAFTLGLLSTYVIWLEPFAVGAVAFFSRFILRLFHISKPGGLFFAMLAAMGTSMSVPFSHLPTVASFFFMGVVFALIAAFLTKKMDSRPEQEVIKVSLKERFHQEPLVIIDSIFYSAALFLSVYVSHGLNMKNPYWLTLSCASILLAENLDAMKHRQVQYLIGSMLGLCLSAVLSLIPFSQLETIFLITFLYGISQFLVARNYAVANIFLNPMALMLSTLVRNTYLISLIEYRFIGIVIGSFIGLGVAWVMNIGLQHYLAVVKEKYET</sequence>
<dbReference type="Proteomes" id="UP000189299">
    <property type="component" value="Unassembled WGS sequence"/>
</dbReference>
<evidence type="ECO:0000256" key="2">
    <source>
        <dbReference type="ARBA" id="ARBA00022692"/>
    </source>
</evidence>
<dbReference type="EMBL" id="AP019810">
    <property type="protein sequence ID" value="BBM14766.1"/>
    <property type="molecule type" value="Genomic_DNA"/>
</dbReference>
<keyword evidence="2 5" id="KW-0812">Transmembrane</keyword>
<evidence type="ECO:0000313" key="10">
    <source>
        <dbReference type="Proteomes" id="UP000189299"/>
    </source>
</evidence>
<comment type="subcellular location">
    <subcellularLocation>
        <location evidence="1">Membrane</location>
        <topology evidence="1">Multi-pass membrane protein</topology>
    </subcellularLocation>
</comment>
<reference evidence="8 12" key="3">
    <citation type="submission" date="2020-04" db="EMBL/GenBank/DDBJ databases">
        <authorList>
            <person name="Abaymova A."/>
            <person name="Teymurazov M."/>
            <person name="Tazyna O."/>
            <person name="Chatushin Y."/>
            <person name="Svetoch E."/>
            <person name="Pereligyn V."/>
            <person name="Pohylenko V."/>
            <person name="Platonov M."/>
            <person name="Kartsev N."/>
            <person name="Skryabin Y."/>
            <person name="Sizova A."/>
            <person name="Solomentsev V."/>
            <person name="Kislichkina A."/>
            <person name="Bogun A."/>
        </authorList>
    </citation>
    <scope>NUCLEOTIDE SEQUENCE [LARGE SCALE GENOMIC DNA]</scope>
    <source>
        <strain evidence="8">SCPM-O-B-8398</strain>
        <strain evidence="12">SCPM-O-B-8398 (E28)</strain>
    </source>
</reference>
<name>A0A1A6G539_ENTMU</name>
<feature type="transmembrane region" description="Helical" evidence="5">
    <location>
        <begin position="181"/>
        <end position="203"/>
    </location>
</feature>
<dbReference type="InterPro" id="IPR049453">
    <property type="entry name" value="Memb_transporter_dom"/>
</dbReference>
<evidence type="ECO:0000313" key="7">
    <source>
        <dbReference type="EMBL" id="BBM14766.1"/>
    </source>
</evidence>
<feature type="transmembrane region" description="Helical" evidence="5">
    <location>
        <begin position="16"/>
        <end position="32"/>
    </location>
</feature>
<organism evidence="9 10">
    <name type="scientific">Enterococcus mundtii</name>
    <dbReference type="NCBI Taxonomy" id="53346"/>
    <lineage>
        <taxon>Bacteria</taxon>
        <taxon>Bacillati</taxon>
        <taxon>Bacillota</taxon>
        <taxon>Bacilli</taxon>
        <taxon>Lactobacillales</taxon>
        <taxon>Enterococcaceae</taxon>
        <taxon>Enterococcus</taxon>
    </lineage>
</organism>
<dbReference type="GO" id="GO:0016020">
    <property type="term" value="C:membrane"/>
    <property type="evidence" value="ECO:0007669"/>
    <property type="project" value="UniProtKB-SubCell"/>
</dbReference>
<keyword evidence="4 5" id="KW-0472">Membrane</keyword>
<keyword evidence="3 5" id="KW-1133">Transmembrane helix</keyword>
<feature type="domain" description="Integral membrane bound transporter" evidence="6">
    <location>
        <begin position="196"/>
        <end position="319"/>
    </location>
</feature>
<protein>
    <submittedName>
        <fullName evidence="9">FUSC family protein</fullName>
    </submittedName>
    <submittedName>
        <fullName evidence="7">Membrane protein</fullName>
    </submittedName>
</protein>
<evidence type="ECO:0000313" key="9">
    <source>
        <dbReference type="EMBL" id="ONN40703.1"/>
    </source>
</evidence>
<evidence type="ECO:0000256" key="1">
    <source>
        <dbReference type="ARBA" id="ARBA00004141"/>
    </source>
</evidence>
<dbReference type="EMBL" id="MSTR01000019">
    <property type="protein sequence ID" value="ONN40703.1"/>
    <property type="molecule type" value="Genomic_DNA"/>
</dbReference>
<dbReference type="Pfam" id="PF13515">
    <property type="entry name" value="FUSC_2"/>
    <property type="match status" value="1"/>
</dbReference>
<evidence type="ECO:0000256" key="4">
    <source>
        <dbReference type="ARBA" id="ARBA00023136"/>
    </source>
</evidence>
<dbReference type="Proteomes" id="UP000509460">
    <property type="component" value="Chromosome"/>
</dbReference>
<accession>A0A1A6G539</accession>
<evidence type="ECO:0000313" key="8">
    <source>
        <dbReference type="EMBL" id="NMP59382.1"/>
    </source>
</evidence>
<evidence type="ECO:0000313" key="12">
    <source>
        <dbReference type="Proteomes" id="UP000557857"/>
    </source>
</evidence>
<feature type="transmembrane region" description="Helical" evidence="5">
    <location>
        <begin position="138"/>
        <end position="156"/>
    </location>
</feature>
<feature type="transmembrane region" description="Helical" evidence="5">
    <location>
        <begin position="66"/>
        <end position="86"/>
    </location>
</feature>
<evidence type="ECO:0000259" key="6">
    <source>
        <dbReference type="Pfam" id="PF13515"/>
    </source>
</evidence>
<feature type="transmembrane region" description="Helical" evidence="5">
    <location>
        <begin position="304"/>
        <end position="325"/>
    </location>
</feature>
<evidence type="ECO:0000256" key="5">
    <source>
        <dbReference type="SAM" id="Phobius"/>
    </source>
</evidence>
<feature type="transmembrane region" description="Helical" evidence="5">
    <location>
        <begin position="234"/>
        <end position="253"/>
    </location>
</feature>
<reference evidence="7 11" key="2">
    <citation type="submission" date="2019-07" db="EMBL/GenBank/DDBJ databases">
        <title>antibiotic susceptibility of plant-derived lactic acid bacteria.</title>
        <authorList>
            <person name="Sugiyama M."/>
            <person name="Noda M."/>
        </authorList>
    </citation>
    <scope>NUCLEOTIDE SEQUENCE [LARGE SCALE GENOMIC DNA]</scope>
    <source>
        <strain evidence="7 11">15-1A</strain>
    </source>
</reference>
<dbReference type="EMBL" id="JABCAG010000049">
    <property type="protein sequence ID" value="NMP59382.1"/>
    <property type="molecule type" value="Genomic_DNA"/>
</dbReference>
<proteinExistence type="predicted"/>
<feature type="transmembrane region" description="Helical" evidence="5">
    <location>
        <begin position="38"/>
        <end position="54"/>
    </location>
</feature>
<evidence type="ECO:0000256" key="3">
    <source>
        <dbReference type="ARBA" id="ARBA00022989"/>
    </source>
</evidence>
<dbReference type="AlphaFoldDB" id="A0A1A6G539"/>
<dbReference type="Proteomes" id="UP000557857">
    <property type="component" value="Unassembled WGS sequence"/>
</dbReference>
<gene>
    <name evidence="9" type="ORF">BTN92_14655</name>
    <name evidence="7" type="ORF">EM151A_1574</name>
    <name evidence="8" type="ORF">HI921_13080</name>
</gene>
<dbReference type="STRING" id="53346.A5802_002349"/>
<feature type="transmembrane region" description="Helical" evidence="5">
    <location>
        <begin position="259"/>
        <end position="284"/>
    </location>
</feature>
<evidence type="ECO:0000313" key="11">
    <source>
        <dbReference type="Proteomes" id="UP000509460"/>
    </source>
</evidence>
<dbReference type="RefSeq" id="WP_023518865.1">
    <property type="nucleotide sequence ID" value="NZ_AP019810.1"/>
</dbReference>
<dbReference type="OrthoDB" id="581879at2"/>